<comment type="caution">
    <text evidence="2">The sequence shown here is derived from an EMBL/GenBank/DDBJ whole genome shotgun (WGS) entry which is preliminary data.</text>
</comment>
<evidence type="ECO:0000259" key="1">
    <source>
        <dbReference type="Pfam" id="PF00149"/>
    </source>
</evidence>
<dbReference type="EMBL" id="JAFREM010000030">
    <property type="protein sequence ID" value="MBO1308147.1"/>
    <property type="molecule type" value="Genomic_DNA"/>
</dbReference>
<dbReference type="Proteomes" id="UP000664601">
    <property type="component" value="Unassembled WGS sequence"/>
</dbReference>
<organism evidence="2 3">
    <name type="scientific">Candidatus Enterococcus moelleringii</name>
    <dbReference type="NCBI Taxonomy" id="2815325"/>
    <lineage>
        <taxon>Bacteria</taxon>
        <taxon>Bacillati</taxon>
        <taxon>Bacillota</taxon>
        <taxon>Bacilli</taxon>
        <taxon>Lactobacillales</taxon>
        <taxon>Enterococcaceae</taxon>
        <taxon>Enterococcus</taxon>
    </lineage>
</organism>
<gene>
    <name evidence="2" type="ORF">JZO70_18370</name>
</gene>
<sequence>MKFFIGDTHFFHENLLGDNDFAPRLFDTVEEMNQQIITSWNAVVKEKDTVYHVGDVAMHPKYEKGNQEILEQILQLNGKIVFIKGNHDSRAFFNFLADNDPMMPDGTPKFEFHDVGAIVKFNHHQYYMTHYPMLLGTTLNIRNLHGHIHHYSIPIAEDINVGVDAPERDFLPDKLPFGTPLSENMIDIIAEAKAKEVAKLK</sequence>
<feature type="domain" description="Calcineurin-like phosphoesterase" evidence="1">
    <location>
        <begin position="4"/>
        <end position="130"/>
    </location>
</feature>
<dbReference type="InterPro" id="IPR004843">
    <property type="entry name" value="Calcineurin-like_PHP"/>
</dbReference>
<dbReference type="RefSeq" id="WP_207675141.1">
    <property type="nucleotide sequence ID" value="NZ_JAFREM010000030.1"/>
</dbReference>
<evidence type="ECO:0000313" key="2">
    <source>
        <dbReference type="EMBL" id="MBO1308147.1"/>
    </source>
</evidence>
<accession>A0ABS3LET5</accession>
<name>A0ABS3LET5_9ENTE</name>
<protein>
    <submittedName>
        <fullName evidence="2">Metallophosphoesterase family protein</fullName>
    </submittedName>
</protein>
<dbReference type="Pfam" id="PF00149">
    <property type="entry name" value="Metallophos"/>
    <property type="match status" value="1"/>
</dbReference>
<dbReference type="Gene3D" id="3.60.21.10">
    <property type="match status" value="1"/>
</dbReference>
<proteinExistence type="predicted"/>
<reference evidence="2 3" key="1">
    <citation type="submission" date="2021-03" db="EMBL/GenBank/DDBJ databases">
        <title>Enterococcal diversity collection.</title>
        <authorList>
            <person name="Gilmore M.S."/>
            <person name="Schwartzman J."/>
            <person name="Van Tyne D."/>
            <person name="Martin M."/>
            <person name="Earl A.M."/>
            <person name="Manson A.L."/>
            <person name="Straub T."/>
            <person name="Salamzade R."/>
            <person name="Saavedra J."/>
            <person name="Lebreton F."/>
            <person name="Prichula J."/>
            <person name="Schaufler K."/>
            <person name="Gaca A."/>
            <person name="Sgardioli B."/>
            <person name="Wagenaar J."/>
            <person name="Strong T."/>
        </authorList>
    </citation>
    <scope>NUCLEOTIDE SEQUENCE [LARGE SCALE GENOMIC DNA]</scope>
    <source>
        <strain evidence="2 3">669A</strain>
    </source>
</reference>
<keyword evidence="3" id="KW-1185">Reference proteome</keyword>
<dbReference type="InterPro" id="IPR029052">
    <property type="entry name" value="Metallo-depent_PP-like"/>
</dbReference>
<evidence type="ECO:0000313" key="3">
    <source>
        <dbReference type="Proteomes" id="UP000664601"/>
    </source>
</evidence>
<dbReference type="SUPFAM" id="SSF56300">
    <property type="entry name" value="Metallo-dependent phosphatases"/>
    <property type="match status" value="1"/>
</dbReference>